<feature type="region of interest" description="Disordered" evidence="1">
    <location>
        <begin position="915"/>
        <end position="945"/>
    </location>
</feature>
<accession>A0AAD5T1M0</accession>
<protein>
    <submittedName>
        <fullName evidence="2">Uncharacterized protein</fullName>
    </submittedName>
</protein>
<name>A0AAD5T1M0_9FUNG</name>
<dbReference type="Proteomes" id="UP001211907">
    <property type="component" value="Unassembled WGS sequence"/>
</dbReference>
<organism evidence="2 3">
    <name type="scientific">Physocladia obscura</name>
    <dbReference type="NCBI Taxonomy" id="109957"/>
    <lineage>
        <taxon>Eukaryota</taxon>
        <taxon>Fungi</taxon>
        <taxon>Fungi incertae sedis</taxon>
        <taxon>Chytridiomycota</taxon>
        <taxon>Chytridiomycota incertae sedis</taxon>
        <taxon>Chytridiomycetes</taxon>
        <taxon>Chytridiales</taxon>
        <taxon>Chytriomycetaceae</taxon>
        <taxon>Physocladia</taxon>
    </lineage>
</organism>
<evidence type="ECO:0000313" key="2">
    <source>
        <dbReference type="EMBL" id="KAJ3119836.1"/>
    </source>
</evidence>
<dbReference type="EMBL" id="JADGJH010001020">
    <property type="protein sequence ID" value="KAJ3119836.1"/>
    <property type="molecule type" value="Genomic_DNA"/>
</dbReference>
<dbReference type="PANTHER" id="PTHR33998">
    <property type="entry name" value="LYSOZYME"/>
    <property type="match status" value="1"/>
</dbReference>
<evidence type="ECO:0000256" key="1">
    <source>
        <dbReference type="SAM" id="MobiDB-lite"/>
    </source>
</evidence>
<dbReference type="AlphaFoldDB" id="A0AAD5T1M0"/>
<sequence length="945" mass="97917">MECVVTLPPSALTAQGLSTPWTVTGCDQTVNPTFAECVVVNPATGTLGVYSPLLINKGSTNFVTPVVPILPANGVVGCWFGTNGVSTTLAGATAAANCTSPTTALLQFAACNGPNFFAAVKKTNVVIPPLGTGNNGKPCYTIRSFEIVDMDQSDNVVTTFLQDPVTNKLAQKTVANLAALPNATEVNNGSDNILLDAFYRPALGCTAFTAANLADPTGPPVGALALNEIQANALQAPPIALIPPTDPFTLDGNGNPDFAKQTIYRASVNQPPPNNATSAAQSLEYCQNLLNVTAPGYITDLKFLIGQPSPALANGKDLFTFLAQRFAASWAGLTCNTLIPLTDVFGNAVAGPLTANFDGNGVCISATFNTPTLVKLLLGNGGPTTEALALGVTGTTTLSKTTTTTTTSKSTTNALTKSTTTKTTTTTKSTTTTSSTTTTVSLMNCVVTLPKNALTAQGLSTPWTVTGCDQTVNPTFAECAVIDPATGTLGVYSPLLINEGSTNFIEPVVPILPANGSDNVVTTFLQDPVTNKLAQKTVANLAALPNATEVNNGSDNILLDAFYRPALGCTAFTAANLADPTGPPVGALALNEIQANALQAPPIALIPPTDPFTLDGNGNPDFAKQTIYRASVNQPPPNNATSAAQSLEYCQNLLNVTAPGYITDLKFLIGQPSPALANGKDLFTFLAQRFAASWAGLTCNTLIPLTDVFGNAVAGPLTANFDGNGVCISATFNTPTLVKLLLGNGGPTTEALALGVTGTTTLSKTTATTTTSKSTTKVLTKSTTSTTVAVSRTSTTTSSKTTTTATTISTATKITTTFSTKTHHATTLTSIVNQVSVQTTKTTSATTATLSTTTTTAIALTAGTVSTTTTTIFAPTTATTATATTVPTTTTFNSAYVLPTTTTTAIPTKTWTYHTHTHTTRHHHHHHHHHHHQHHDDHKYKSKTW</sequence>
<reference evidence="2" key="1">
    <citation type="submission" date="2020-05" db="EMBL/GenBank/DDBJ databases">
        <title>Phylogenomic resolution of chytrid fungi.</title>
        <authorList>
            <person name="Stajich J.E."/>
            <person name="Amses K."/>
            <person name="Simmons R."/>
            <person name="Seto K."/>
            <person name="Myers J."/>
            <person name="Bonds A."/>
            <person name="Quandt C.A."/>
            <person name="Barry K."/>
            <person name="Liu P."/>
            <person name="Grigoriev I."/>
            <person name="Longcore J.E."/>
            <person name="James T.Y."/>
        </authorList>
    </citation>
    <scope>NUCLEOTIDE SEQUENCE</scope>
    <source>
        <strain evidence="2">JEL0513</strain>
    </source>
</reference>
<proteinExistence type="predicted"/>
<evidence type="ECO:0000313" key="3">
    <source>
        <dbReference type="Proteomes" id="UP001211907"/>
    </source>
</evidence>
<feature type="region of interest" description="Disordered" evidence="1">
    <location>
        <begin position="400"/>
        <end position="434"/>
    </location>
</feature>
<feature type="compositionally biased region" description="Basic residues" evidence="1">
    <location>
        <begin position="915"/>
        <end position="933"/>
    </location>
</feature>
<gene>
    <name evidence="2" type="ORF">HK100_000141</name>
</gene>
<comment type="caution">
    <text evidence="2">The sequence shown here is derived from an EMBL/GenBank/DDBJ whole genome shotgun (WGS) entry which is preliminary data.</text>
</comment>
<dbReference type="PANTHER" id="PTHR33998:SF2">
    <property type="entry name" value="LYSOZYME"/>
    <property type="match status" value="1"/>
</dbReference>
<keyword evidence="3" id="KW-1185">Reference proteome</keyword>